<dbReference type="CDD" id="cd02440">
    <property type="entry name" value="AdoMet_MTases"/>
    <property type="match status" value="1"/>
</dbReference>
<gene>
    <name evidence="2" type="ORF">EB796_007154</name>
</gene>
<organism evidence="2 3">
    <name type="scientific">Bugula neritina</name>
    <name type="common">Brown bryozoan</name>
    <name type="synonym">Sertularia neritina</name>
    <dbReference type="NCBI Taxonomy" id="10212"/>
    <lineage>
        <taxon>Eukaryota</taxon>
        <taxon>Metazoa</taxon>
        <taxon>Spiralia</taxon>
        <taxon>Lophotrochozoa</taxon>
        <taxon>Bryozoa</taxon>
        <taxon>Gymnolaemata</taxon>
        <taxon>Cheilostomatida</taxon>
        <taxon>Flustrina</taxon>
        <taxon>Buguloidea</taxon>
        <taxon>Bugulidae</taxon>
        <taxon>Bugula</taxon>
    </lineage>
</organism>
<evidence type="ECO:0000259" key="1">
    <source>
        <dbReference type="Pfam" id="PF13847"/>
    </source>
</evidence>
<sequence>MTSRNVTDLIGSAKSMPGVESAELYSDTAAQVCRRSLELLFQGALTSVNKHKEQTILDIGCGTGEATNCLMQYLPFTKSVTAIDRSIEFIDYAREVNASPRITYECLNAEKDWPKEWREKFTMVYSNYVFHWIKDHNLLLRQINRAMKVNSDLLVQFFHSAQPANNEMMAAKRAAEDCGIVNEMQAAILAVKKMVPIWKDASSYSRLISSLGFVVKTCRVENRQYRCKSKFERAGMTVTVSPFMNHVPQDKKMLFATKYVSYLADPFIIYHKAVVVHAMKIRSID</sequence>
<feature type="domain" description="Methyltransferase" evidence="1">
    <location>
        <begin position="51"/>
        <end position="173"/>
    </location>
</feature>
<dbReference type="InterPro" id="IPR029063">
    <property type="entry name" value="SAM-dependent_MTases_sf"/>
</dbReference>
<proteinExistence type="predicted"/>
<dbReference type="GO" id="GO:0008757">
    <property type="term" value="F:S-adenosylmethionine-dependent methyltransferase activity"/>
    <property type="evidence" value="ECO:0007669"/>
    <property type="project" value="InterPro"/>
</dbReference>
<keyword evidence="3" id="KW-1185">Reference proteome</keyword>
<protein>
    <recommendedName>
        <fullName evidence="1">Methyltransferase domain-containing protein</fullName>
    </recommendedName>
</protein>
<evidence type="ECO:0000313" key="3">
    <source>
        <dbReference type="Proteomes" id="UP000593567"/>
    </source>
</evidence>
<dbReference type="Pfam" id="PF13847">
    <property type="entry name" value="Methyltransf_31"/>
    <property type="match status" value="1"/>
</dbReference>
<dbReference type="PANTHER" id="PTHR43861">
    <property type="entry name" value="TRANS-ACONITATE 2-METHYLTRANSFERASE-RELATED"/>
    <property type="match status" value="1"/>
</dbReference>
<dbReference type="Gene3D" id="3.40.50.150">
    <property type="entry name" value="Vaccinia Virus protein VP39"/>
    <property type="match status" value="1"/>
</dbReference>
<dbReference type="InterPro" id="IPR025714">
    <property type="entry name" value="Methyltranfer_dom"/>
</dbReference>
<dbReference type="Proteomes" id="UP000593567">
    <property type="component" value="Unassembled WGS sequence"/>
</dbReference>
<reference evidence="2" key="1">
    <citation type="submission" date="2020-06" db="EMBL/GenBank/DDBJ databases">
        <title>Draft genome of Bugula neritina, a colonial animal packing powerful symbionts and potential medicines.</title>
        <authorList>
            <person name="Rayko M."/>
        </authorList>
    </citation>
    <scope>NUCLEOTIDE SEQUENCE [LARGE SCALE GENOMIC DNA]</scope>
    <source>
        <strain evidence="2">Kwan_BN1</strain>
    </source>
</reference>
<dbReference type="AlphaFoldDB" id="A0A7J7K9B2"/>
<dbReference type="OrthoDB" id="66144at2759"/>
<evidence type="ECO:0000313" key="2">
    <source>
        <dbReference type="EMBL" id="KAF6034534.1"/>
    </source>
</evidence>
<dbReference type="SUPFAM" id="SSF53335">
    <property type="entry name" value="S-adenosyl-L-methionine-dependent methyltransferases"/>
    <property type="match status" value="1"/>
</dbReference>
<dbReference type="PANTHER" id="PTHR43861:SF1">
    <property type="entry name" value="TRANS-ACONITATE 2-METHYLTRANSFERASE"/>
    <property type="match status" value="1"/>
</dbReference>
<name>A0A7J7K9B2_BUGNE</name>
<dbReference type="EMBL" id="VXIV02001050">
    <property type="protein sequence ID" value="KAF6034534.1"/>
    <property type="molecule type" value="Genomic_DNA"/>
</dbReference>
<comment type="caution">
    <text evidence="2">The sequence shown here is derived from an EMBL/GenBank/DDBJ whole genome shotgun (WGS) entry which is preliminary data.</text>
</comment>
<accession>A0A7J7K9B2</accession>